<dbReference type="STRING" id="7167.A0A182FP62"/>
<dbReference type="AlphaFoldDB" id="A0A182FP62"/>
<evidence type="ECO:0000256" key="1">
    <source>
        <dbReference type="SAM" id="MobiDB-lite"/>
    </source>
</evidence>
<name>A0A182FP62_ANOAL</name>
<dbReference type="Proteomes" id="UP000069272">
    <property type="component" value="Chromosome 2R"/>
</dbReference>
<dbReference type="VEuPathDB" id="VectorBase:AALB008325"/>
<keyword evidence="2" id="KW-0472">Membrane</keyword>
<feature type="compositionally biased region" description="Pro residues" evidence="1">
    <location>
        <begin position="196"/>
        <end position="207"/>
    </location>
</feature>
<proteinExistence type="predicted"/>
<evidence type="ECO:0000313" key="3">
    <source>
        <dbReference type="EnsemblMetazoa" id="AALB008325-PA"/>
    </source>
</evidence>
<dbReference type="EnsemblMetazoa" id="AALB008325-RA">
    <property type="protein sequence ID" value="AALB008325-PA"/>
    <property type="gene ID" value="AALB008325"/>
</dbReference>
<keyword evidence="2" id="KW-1133">Transmembrane helix</keyword>
<sequence>MATITTPDSVSSTTESTLTTFLPTTVDQRSTPILTDETTVYSEETTTGYRTTAVPWEPTTLPIVIPSVGESAGTWIALSGVLMVLLVLISAVALYLYLAGRAAQRVGALLCCRRSSSADSSTNGQPAQPHYDASNNFILHDALYSQQLQRHLKNRTGLKHHSVSSISNNSSKAIRQKYPRNSVNHHRPNGLGARAPVPPVPGRPPFEPMDEIDEIKYRNRLNKL</sequence>
<accession>A0A182FP62</accession>
<feature type="transmembrane region" description="Helical" evidence="2">
    <location>
        <begin position="75"/>
        <end position="98"/>
    </location>
</feature>
<evidence type="ECO:0000256" key="2">
    <source>
        <dbReference type="SAM" id="Phobius"/>
    </source>
</evidence>
<organism evidence="3 4">
    <name type="scientific">Anopheles albimanus</name>
    <name type="common">New world malaria mosquito</name>
    <dbReference type="NCBI Taxonomy" id="7167"/>
    <lineage>
        <taxon>Eukaryota</taxon>
        <taxon>Metazoa</taxon>
        <taxon>Ecdysozoa</taxon>
        <taxon>Arthropoda</taxon>
        <taxon>Hexapoda</taxon>
        <taxon>Insecta</taxon>
        <taxon>Pterygota</taxon>
        <taxon>Neoptera</taxon>
        <taxon>Endopterygota</taxon>
        <taxon>Diptera</taxon>
        <taxon>Nematocera</taxon>
        <taxon>Culicoidea</taxon>
        <taxon>Culicidae</taxon>
        <taxon>Anophelinae</taxon>
        <taxon>Anopheles</taxon>
    </lineage>
</organism>
<keyword evidence="4" id="KW-1185">Reference proteome</keyword>
<feature type="region of interest" description="Disordered" evidence="1">
    <location>
        <begin position="181"/>
        <end position="211"/>
    </location>
</feature>
<protein>
    <submittedName>
        <fullName evidence="3">Uncharacterized protein</fullName>
    </submittedName>
</protein>
<reference evidence="3 4" key="1">
    <citation type="journal article" date="2017" name="G3 (Bethesda)">
        <title>The Physical Genome Mapping of Anopheles albimanus Corrected Scaffold Misassemblies and Identified Interarm Rearrangements in Genus Anopheles.</title>
        <authorList>
            <person name="Artemov G.N."/>
            <person name="Peery A.N."/>
            <person name="Jiang X."/>
            <person name="Tu Z."/>
            <person name="Stegniy V.N."/>
            <person name="Sharakhova M.V."/>
            <person name="Sharakhov I.V."/>
        </authorList>
    </citation>
    <scope>NUCLEOTIDE SEQUENCE [LARGE SCALE GENOMIC DNA]</scope>
    <source>
        <strain evidence="3 4">ALBI9_A</strain>
    </source>
</reference>
<reference evidence="3" key="2">
    <citation type="submission" date="2022-08" db="UniProtKB">
        <authorList>
            <consortium name="EnsemblMetazoa"/>
        </authorList>
    </citation>
    <scope>IDENTIFICATION</scope>
    <source>
        <strain evidence="3">STECLA/ALBI9_A</strain>
    </source>
</reference>
<evidence type="ECO:0000313" key="4">
    <source>
        <dbReference type="Proteomes" id="UP000069272"/>
    </source>
</evidence>
<keyword evidence="2" id="KW-0812">Transmembrane</keyword>